<gene>
    <name evidence="4" type="ORF">20A_00044</name>
</gene>
<dbReference type="PANTHER" id="PTHR41328:SF2">
    <property type="entry name" value="TERMINASE SMALL SUBUNIT"/>
    <property type="match status" value="1"/>
</dbReference>
<keyword evidence="2" id="KW-0231">Viral genome packaging</keyword>
<dbReference type="GO" id="GO:0051276">
    <property type="term" value="P:chromosome organization"/>
    <property type="evidence" value="ECO:0007669"/>
    <property type="project" value="InterPro"/>
</dbReference>
<reference evidence="4 5" key="1">
    <citation type="submission" date="2020-07" db="EMBL/GenBank/DDBJ databases">
        <title>Ralstonia phages.</title>
        <authorList>
            <person name="Trotereau A."/>
            <person name="Boyer C."/>
            <person name="Torres-Barcelo C."/>
        </authorList>
    </citation>
    <scope>NUCLEOTIDE SEQUENCE [LARGE SCALE GENOMIC DNA]</scope>
</reference>
<organism evidence="4 5">
    <name type="scientific">Ralstonia phage Alix</name>
    <dbReference type="NCBI Taxonomy" id="2759718"/>
    <lineage>
        <taxon>Viruses</taxon>
        <taxon>Duplodnaviria</taxon>
        <taxon>Heunggongvirae</taxon>
        <taxon>Uroviricota</taxon>
        <taxon>Caudoviricetes</taxon>
        <taxon>Gervaisevirus</taxon>
        <taxon>Gervaisevirus claudettte</taxon>
    </lineage>
</organism>
<sequence length="212" mass="23637">MSQGASTKKKGSNRAGKSDAAKDAPLSPRQERFVEEYLKDSNATQAAIRAGYSPGKDNKAAQVQANRLLSYASVIRAIEERRAKLAKKFELTRERLLEEYCKLAFSDPRKFFREDGTLKTIPELDDETAAALAHFEVMEEFDGSGENRMQVGYTSKVKWTDKRAALDSIARVMGWNQDKMKLQGDAENPLTMLLKQVSGTAFTPHGEGQPED</sequence>
<keyword evidence="1" id="KW-1188">Viral release from host cell</keyword>
<name>A0A7G5B870_9CAUD</name>
<dbReference type="InterPro" id="IPR052404">
    <property type="entry name" value="SPP1-like_terminase"/>
</dbReference>
<evidence type="ECO:0000256" key="1">
    <source>
        <dbReference type="ARBA" id="ARBA00022612"/>
    </source>
</evidence>
<dbReference type="PANTHER" id="PTHR41328">
    <property type="entry name" value="TERMINASE SMALL SUBUNIT-RELATED"/>
    <property type="match status" value="1"/>
</dbReference>
<dbReference type="Proteomes" id="UP000515725">
    <property type="component" value="Segment"/>
</dbReference>
<dbReference type="EMBL" id="MT740727">
    <property type="protein sequence ID" value="QMV32493.1"/>
    <property type="molecule type" value="Genomic_DNA"/>
</dbReference>
<protein>
    <submittedName>
        <fullName evidence="4">Terminase small subunit</fullName>
    </submittedName>
</protein>
<dbReference type="Pfam" id="PF03592">
    <property type="entry name" value="Terminase_2"/>
    <property type="match status" value="1"/>
</dbReference>
<evidence type="ECO:0000313" key="5">
    <source>
        <dbReference type="Proteomes" id="UP000515725"/>
    </source>
</evidence>
<dbReference type="InterPro" id="IPR038713">
    <property type="entry name" value="Terminase_Gp1_N_sf"/>
</dbReference>
<evidence type="ECO:0000256" key="2">
    <source>
        <dbReference type="ARBA" id="ARBA00023219"/>
    </source>
</evidence>
<evidence type="ECO:0000256" key="3">
    <source>
        <dbReference type="SAM" id="MobiDB-lite"/>
    </source>
</evidence>
<accession>A0A7G5B870</accession>
<dbReference type="Gene3D" id="1.10.10.1400">
    <property type="entry name" value="Terminase, small subunit, N-terminal DNA-binding domain, HTH motif"/>
    <property type="match status" value="1"/>
</dbReference>
<evidence type="ECO:0000313" key="4">
    <source>
        <dbReference type="EMBL" id="QMV32493.1"/>
    </source>
</evidence>
<proteinExistence type="predicted"/>
<dbReference type="InterPro" id="IPR005335">
    <property type="entry name" value="Terminase_ssu"/>
</dbReference>
<feature type="region of interest" description="Disordered" evidence="3">
    <location>
        <begin position="1"/>
        <end position="31"/>
    </location>
</feature>